<name>A0A382QYV0_9ZZZZ</name>
<dbReference type="EMBL" id="UINC01117582">
    <property type="protein sequence ID" value="SVC90100.1"/>
    <property type="molecule type" value="Genomic_DNA"/>
</dbReference>
<evidence type="ECO:0000313" key="1">
    <source>
        <dbReference type="EMBL" id="SVC90100.1"/>
    </source>
</evidence>
<dbReference type="AlphaFoldDB" id="A0A382QYV0"/>
<gene>
    <name evidence="1" type="ORF">METZ01_LOCUS342954</name>
</gene>
<proteinExistence type="predicted"/>
<reference evidence="1" key="1">
    <citation type="submission" date="2018-05" db="EMBL/GenBank/DDBJ databases">
        <authorList>
            <person name="Lanie J.A."/>
            <person name="Ng W.-L."/>
            <person name="Kazmierczak K.M."/>
            <person name="Andrzejewski T.M."/>
            <person name="Davidsen T.M."/>
            <person name="Wayne K.J."/>
            <person name="Tettelin H."/>
            <person name="Glass J.I."/>
            <person name="Rusch D."/>
            <person name="Podicherti R."/>
            <person name="Tsui H.-C.T."/>
            <person name="Winkler M.E."/>
        </authorList>
    </citation>
    <scope>NUCLEOTIDE SEQUENCE</scope>
</reference>
<protein>
    <submittedName>
        <fullName evidence="1">Uncharacterized protein</fullName>
    </submittedName>
</protein>
<sequence length="28" mass="3002">MTEVNLALEGHMIIDLAVPALETLYSTG</sequence>
<accession>A0A382QYV0</accession>
<organism evidence="1">
    <name type="scientific">marine metagenome</name>
    <dbReference type="NCBI Taxonomy" id="408172"/>
    <lineage>
        <taxon>unclassified sequences</taxon>
        <taxon>metagenomes</taxon>
        <taxon>ecological metagenomes</taxon>
    </lineage>
</organism>